<evidence type="ECO:0000256" key="9">
    <source>
        <dbReference type="SAM" id="Phobius"/>
    </source>
</evidence>
<dbReference type="Proteomes" id="UP000014680">
    <property type="component" value="Unassembled WGS sequence"/>
</dbReference>
<dbReference type="VEuPathDB" id="AmoebaDB:EIN_283560"/>
<feature type="transmembrane region" description="Helical" evidence="9">
    <location>
        <begin position="104"/>
        <end position="133"/>
    </location>
</feature>
<organism evidence="10 11">
    <name type="scientific">Entamoeba invadens IP1</name>
    <dbReference type="NCBI Taxonomy" id="370355"/>
    <lineage>
        <taxon>Eukaryota</taxon>
        <taxon>Amoebozoa</taxon>
        <taxon>Evosea</taxon>
        <taxon>Archamoebae</taxon>
        <taxon>Mastigamoebida</taxon>
        <taxon>Entamoebidae</taxon>
        <taxon>Entamoeba</taxon>
    </lineage>
</organism>
<feature type="transmembrane region" description="Helical" evidence="9">
    <location>
        <begin position="39"/>
        <end position="58"/>
    </location>
</feature>
<dbReference type="PANTHER" id="PTHR45826:SF2">
    <property type="entry name" value="AMINO ACID TRANSPORTER"/>
    <property type="match status" value="1"/>
</dbReference>
<keyword evidence="11" id="KW-1185">Reference proteome</keyword>
<dbReference type="InterPro" id="IPR044566">
    <property type="entry name" value="RMV1-like"/>
</dbReference>
<dbReference type="PIRSF" id="PIRSF006060">
    <property type="entry name" value="AA_transporter"/>
    <property type="match status" value="1"/>
</dbReference>
<feature type="compositionally biased region" description="Low complexity" evidence="8">
    <location>
        <begin position="524"/>
        <end position="540"/>
    </location>
</feature>
<dbReference type="OrthoDB" id="5982228at2759"/>
<evidence type="ECO:0000256" key="7">
    <source>
        <dbReference type="ARBA" id="ARBA00024041"/>
    </source>
</evidence>
<feature type="transmembrane region" description="Helical" evidence="9">
    <location>
        <begin position="310"/>
        <end position="331"/>
    </location>
</feature>
<keyword evidence="2" id="KW-0813">Transport</keyword>
<dbReference type="GO" id="GO:0015203">
    <property type="term" value="F:polyamine transmembrane transporter activity"/>
    <property type="evidence" value="ECO:0007669"/>
    <property type="project" value="UniProtKB-ARBA"/>
</dbReference>
<feature type="transmembrane region" description="Helical" evidence="9">
    <location>
        <begin position="261"/>
        <end position="280"/>
    </location>
</feature>
<reference evidence="10 11" key="1">
    <citation type="submission" date="2012-10" db="EMBL/GenBank/DDBJ databases">
        <authorList>
            <person name="Zafar N."/>
            <person name="Inman J."/>
            <person name="Hall N."/>
            <person name="Lorenzi H."/>
            <person name="Caler E."/>
        </authorList>
    </citation>
    <scope>NUCLEOTIDE SEQUENCE [LARGE SCALE GENOMIC DNA]</scope>
    <source>
        <strain evidence="10 11">IP1</strain>
    </source>
</reference>
<feature type="transmembrane region" description="Helical" evidence="9">
    <location>
        <begin position="153"/>
        <end position="176"/>
    </location>
</feature>
<keyword evidence="6 9" id="KW-0472">Membrane</keyword>
<feature type="transmembrane region" description="Helical" evidence="9">
    <location>
        <begin position="391"/>
        <end position="410"/>
    </location>
</feature>
<dbReference type="GeneID" id="14883880"/>
<name>L7FJR5_ENTIV</name>
<dbReference type="InterPro" id="IPR002293">
    <property type="entry name" value="AA/rel_permease1"/>
</dbReference>
<dbReference type="Gene3D" id="1.20.1740.10">
    <property type="entry name" value="Amino acid/polyamine transporter I"/>
    <property type="match status" value="1"/>
</dbReference>
<sequence length="548" mass="60146">MDDTPDIYTSPKIITEAQETPSAPHSAVDLNTPPIKIKALGTVKLTGLLFIAVVGGAYGAEPMVQSAGPLVSTIIMITCSLLVMLPICLITAELSAAVPGCGGMVDWVTCATTPFANFFTMFATIISLIGATIDNAVYPTLFIGYLTEKVPELQWWATLLIKFAVTSVATFLNIIGVDIIGKISVLFTICVLFPFVVFVCFGVFSPDAHWSNLIDTLPFKEMNWSLLISVLFWNINGVDGCGNISEEVKEPKRTIPRSMTLLVIMTVMTYIIPCMVGTILDDNWSQWVEGSFVSLCGKISPEWVAKTLPWLMFLGGLVSSLGYLLTLLCTASRLFQGFIDLDFHPFLTKTLGHVNKRFNTPDVAIILQGVLIFILSASMDFDELVGVDSAFYAIRVLFICVSYVILRFRYPTMNRPYMFGSNLVMAMVFATPPIVFCICCCILGLLSSTVTIILGGVLLNVVMIASIFFYWFFPHEFKLHDAVQGLFANFGEEEDVIDKIKRENKMKEGTIAIENQNEPNIGYSMSTESGSSETSSNAGSLKEAIITP</sequence>
<keyword evidence="4 9" id="KW-0812">Transmembrane</keyword>
<dbReference type="GO" id="GO:0005886">
    <property type="term" value="C:plasma membrane"/>
    <property type="evidence" value="ECO:0007669"/>
    <property type="project" value="UniProtKB-SubCell"/>
</dbReference>
<comment type="subcellular location">
    <subcellularLocation>
        <location evidence="1">Cell membrane</location>
        <topology evidence="1">Multi-pass membrane protein</topology>
    </subcellularLocation>
</comment>
<feature type="transmembrane region" description="Helical" evidence="9">
    <location>
        <begin position="183"/>
        <end position="204"/>
    </location>
</feature>
<dbReference type="EMBL" id="KB207106">
    <property type="protein sequence ID" value="ELP84810.1"/>
    <property type="molecule type" value="Genomic_DNA"/>
</dbReference>
<dbReference type="Pfam" id="PF13520">
    <property type="entry name" value="AA_permease_2"/>
    <property type="match status" value="1"/>
</dbReference>
<dbReference type="OMA" id="FPQDGGY"/>
<evidence type="ECO:0000256" key="3">
    <source>
        <dbReference type="ARBA" id="ARBA00022475"/>
    </source>
</evidence>
<feature type="transmembrane region" description="Helical" evidence="9">
    <location>
        <begin position="70"/>
        <end position="92"/>
    </location>
</feature>
<evidence type="ECO:0000256" key="5">
    <source>
        <dbReference type="ARBA" id="ARBA00022989"/>
    </source>
</evidence>
<comment type="similarity">
    <text evidence="7">Belongs to the amino acid-polyamine-organocation (APC) superfamily. Polyamine:cation symporter (PHS) (TC 2.A.3.12) family.</text>
</comment>
<keyword evidence="5 9" id="KW-1133">Transmembrane helix</keyword>
<evidence type="ECO:0000313" key="11">
    <source>
        <dbReference type="Proteomes" id="UP000014680"/>
    </source>
</evidence>
<dbReference type="PANTHER" id="PTHR45826">
    <property type="entry name" value="POLYAMINE TRANSPORTER PUT1"/>
    <property type="match status" value="1"/>
</dbReference>
<dbReference type="KEGG" id="eiv:EIN_283560"/>
<evidence type="ECO:0000256" key="4">
    <source>
        <dbReference type="ARBA" id="ARBA00022692"/>
    </source>
</evidence>
<evidence type="ECO:0000256" key="8">
    <source>
        <dbReference type="SAM" id="MobiDB-lite"/>
    </source>
</evidence>
<protein>
    <submittedName>
        <fullName evidence="10">Amino acid transporter, putative</fullName>
    </submittedName>
</protein>
<dbReference type="RefSeq" id="XP_004184156.1">
    <property type="nucleotide sequence ID" value="XM_004184108.1"/>
</dbReference>
<evidence type="ECO:0000256" key="6">
    <source>
        <dbReference type="ARBA" id="ARBA00023136"/>
    </source>
</evidence>
<feature type="transmembrane region" description="Helical" evidence="9">
    <location>
        <begin position="452"/>
        <end position="473"/>
    </location>
</feature>
<proteinExistence type="inferred from homology"/>
<feature type="transmembrane region" description="Helical" evidence="9">
    <location>
        <begin position="363"/>
        <end position="379"/>
    </location>
</feature>
<keyword evidence="3" id="KW-1003">Cell membrane</keyword>
<gene>
    <name evidence="10" type="ORF">EIN_283560</name>
</gene>
<accession>L7FJR5</accession>
<feature type="transmembrane region" description="Helical" evidence="9">
    <location>
        <begin position="224"/>
        <end position="241"/>
    </location>
</feature>
<feature type="region of interest" description="Disordered" evidence="8">
    <location>
        <begin position="520"/>
        <end position="548"/>
    </location>
</feature>
<dbReference type="AlphaFoldDB" id="L7FJR5"/>
<evidence type="ECO:0000313" key="10">
    <source>
        <dbReference type="EMBL" id="ELP84810.1"/>
    </source>
</evidence>
<feature type="transmembrane region" description="Helical" evidence="9">
    <location>
        <begin position="422"/>
        <end position="446"/>
    </location>
</feature>
<evidence type="ECO:0000256" key="2">
    <source>
        <dbReference type="ARBA" id="ARBA00022448"/>
    </source>
</evidence>
<evidence type="ECO:0000256" key="1">
    <source>
        <dbReference type="ARBA" id="ARBA00004651"/>
    </source>
</evidence>